<sequence length="39" mass="4670">MVYLFQLDKNRKKIEKIISEFPHILILINIRGNDEISNI</sequence>
<dbReference type="EMBL" id="MK072473">
    <property type="protein sequence ID" value="AYV85762.1"/>
    <property type="molecule type" value="Genomic_DNA"/>
</dbReference>
<organism evidence="1">
    <name type="scientific">Satyrvirus sp</name>
    <dbReference type="NCBI Taxonomy" id="2487771"/>
    <lineage>
        <taxon>Viruses</taxon>
        <taxon>Varidnaviria</taxon>
        <taxon>Bamfordvirae</taxon>
        <taxon>Nucleocytoviricota</taxon>
        <taxon>Megaviricetes</taxon>
        <taxon>Imitervirales</taxon>
        <taxon>Mimiviridae</taxon>
        <taxon>Megamimivirinae</taxon>
    </lineage>
</organism>
<gene>
    <name evidence="1" type="ORF">Satyrvirus37_7</name>
</gene>
<evidence type="ECO:0000313" key="1">
    <source>
        <dbReference type="EMBL" id="AYV85762.1"/>
    </source>
</evidence>
<protein>
    <submittedName>
        <fullName evidence="1">Uncharacterized protein</fullName>
    </submittedName>
</protein>
<proteinExistence type="predicted"/>
<reference evidence="1" key="1">
    <citation type="submission" date="2018-10" db="EMBL/GenBank/DDBJ databases">
        <title>Hidden diversity of soil giant viruses.</title>
        <authorList>
            <person name="Schulz F."/>
            <person name="Alteio L."/>
            <person name="Goudeau D."/>
            <person name="Ryan E.M."/>
            <person name="Malmstrom R.R."/>
            <person name="Blanchard J."/>
            <person name="Woyke T."/>
        </authorList>
    </citation>
    <scope>NUCLEOTIDE SEQUENCE</scope>
    <source>
        <strain evidence="1">SAV1</strain>
    </source>
</reference>
<accession>A0A3G5AF02</accession>
<name>A0A3G5AF02_9VIRU</name>